<accession>A0A9N9U3E7</accession>
<dbReference type="AlphaFoldDB" id="A0A9N9U3E7"/>
<keyword evidence="3" id="KW-1185">Reference proteome</keyword>
<sequence length="262" mass="29616">MEPQSLPPAYEDAGHNNSNLNTSQDATAEPPSYALAADSDPREQLFGSELPALVLNGVQIHPVGRPEQPLYELSTRISDGNRGICGVEKVMYRLTDHSGEGSVRARTRHIYDVRPQALSLHVFGHVDVMGKLGPKSTYKHRELVTRRPNWSVCEVKDALQVKEGFRIKLLQKEKPVEWKDKDGRVVALETNPPKPKDSSIEVQPRLDIQSVALDVKDFDFLVACWVGRLWRIYQIHHEEPFSWDKFKRISAQSPIKGTGIYT</sequence>
<feature type="region of interest" description="Disordered" evidence="1">
    <location>
        <begin position="1"/>
        <end position="34"/>
    </location>
</feature>
<name>A0A9N9U3E7_9HYPO</name>
<comment type="caution">
    <text evidence="2">The sequence shown here is derived from an EMBL/GenBank/DDBJ whole genome shotgun (WGS) entry which is preliminary data.</text>
</comment>
<dbReference type="EMBL" id="CABFNO020001240">
    <property type="protein sequence ID" value="CAG9971877.1"/>
    <property type="molecule type" value="Genomic_DNA"/>
</dbReference>
<organism evidence="2 3">
    <name type="scientific">Clonostachys byssicola</name>
    <dbReference type="NCBI Taxonomy" id="160290"/>
    <lineage>
        <taxon>Eukaryota</taxon>
        <taxon>Fungi</taxon>
        <taxon>Dikarya</taxon>
        <taxon>Ascomycota</taxon>
        <taxon>Pezizomycotina</taxon>
        <taxon>Sordariomycetes</taxon>
        <taxon>Hypocreomycetidae</taxon>
        <taxon>Hypocreales</taxon>
        <taxon>Bionectriaceae</taxon>
        <taxon>Clonostachys</taxon>
    </lineage>
</organism>
<dbReference type="Proteomes" id="UP000754883">
    <property type="component" value="Unassembled WGS sequence"/>
</dbReference>
<dbReference type="OrthoDB" id="4196148at2759"/>
<evidence type="ECO:0000313" key="3">
    <source>
        <dbReference type="Proteomes" id="UP000754883"/>
    </source>
</evidence>
<reference evidence="2" key="1">
    <citation type="submission" date="2021-10" db="EMBL/GenBank/DDBJ databases">
        <authorList>
            <person name="Piombo E."/>
        </authorList>
    </citation>
    <scope>NUCLEOTIDE SEQUENCE</scope>
</reference>
<evidence type="ECO:0000256" key="1">
    <source>
        <dbReference type="SAM" id="MobiDB-lite"/>
    </source>
</evidence>
<gene>
    <name evidence="2" type="ORF">CBYS24578_00000741</name>
</gene>
<protein>
    <submittedName>
        <fullName evidence="2">Uncharacterized protein</fullName>
    </submittedName>
</protein>
<feature type="compositionally biased region" description="Polar residues" evidence="1">
    <location>
        <begin position="15"/>
        <end position="26"/>
    </location>
</feature>
<proteinExistence type="predicted"/>
<evidence type="ECO:0000313" key="2">
    <source>
        <dbReference type="EMBL" id="CAG9971877.1"/>
    </source>
</evidence>